<evidence type="ECO:0000256" key="1">
    <source>
        <dbReference type="SAM" id="MobiDB-lite"/>
    </source>
</evidence>
<dbReference type="EMBL" id="HBGA01097309">
    <property type="protein sequence ID" value="CAD9025133.1"/>
    <property type="molecule type" value="Transcribed_RNA"/>
</dbReference>
<accession>A0A7S1IWD4</accession>
<proteinExistence type="predicted"/>
<protein>
    <submittedName>
        <fullName evidence="3">Uncharacterized protein</fullName>
    </submittedName>
</protein>
<feature type="signal peptide" evidence="2">
    <location>
        <begin position="1"/>
        <end position="28"/>
    </location>
</feature>
<keyword evidence="2" id="KW-0732">Signal</keyword>
<feature type="chain" id="PRO_5030539144" evidence="2">
    <location>
        <begin position="29"/>
        <end position="218"/>
    </location>
</feature>
<feature type="region of interest" description="Disordered" evidence="1">
    <location>
        <begin position="165"/>
        <end position="218"/>
    </location>
</feature>
<name>A0A7S1IWD4_9EUGL</name>
<evidence type="ECO:0000256" key="2">
    <source>
        <dbReference type="SAM" id="SignalP"/>
    </source>
</evidence>
<organism evidence="3">
    <name type="scientific">Eutreptiella gymnastica</name>
    <dbReference type="NCBI Taxonomy" id="73025"/>
    <lineage>
        <taxon>Eukaryota</taxon>
        <taxon>Discoba</taxon>
        <taxon>Euglenozoa</taxon>
        <taxon>Euglenida</taxon>
        <taxon>Spirocuta</taxon>
        <taxon>Euglenophyceae</taxon>
        <taxon>Eutreptiales</taxon>
        <taxon>Eutreptiaceae</taxon>
        <taxon>Eutreptiella</taxon>
    </lineage>
</organism>
<dbReference type="AlphaFoldDB" id="A0A7S1IWD4"/>
<feature type="compositionally biased region" description="Acidic residues" evidence="1">
    <location>
        <begin position="206"/>
        <end position="218"/>
    </location>
</feature>
<gene>
    <name evidence="3" type="ORF">EGYM00392_LOCUS36260</name>
</gene>
<reference evidence="3" key="1">
    <citation type="submission" date="2021-01" db="EMBL/GenBank/DDBJ databases">
        <authorList>
            <person name="Corre E."/>
            <person name="Pelletier E."/>
            <person name="Niang G."/>
            <person name="Scheremetjew M."/>
            <person name="Finn R."/>
            <person name="Kale V."/>
            <person name="Holt S."/>
            <person name="Cochrane G."/>
            <person name="Meng A."/>
            <person name="Brown T."/>
            <person name="Cohen L."/>
        </authorList>
    </citation>
    <scope>NUCLEOTIDE SEQUENCE</scope>
    <source>
        <strain evidence="3">NIES-381</strain>
    </source>
</reference>
<evidence type="ECO:0000313" key="3">
    <source>
        <dbReference type="EMBL" id="CAD9025133.1"/>
    </source>
</evidence>
<sequence>MEEGTKSWKSLLALIFLVLFGAPSGVAAVLLLQDWVDPPLRLVAPSDRRTIESIFAGGRPWLVSCVTQKSATAPPPKVLVQVAERLRPDGVRVARVHCWEPLSGEGAPTTLAVKYGLRSRPPVVMVTAGHGPPRLLAASNLKAKALAKKVLAALAKLQVTAPEASLGGSNKIGSIKRKSEIPSPQPPASSEGQSSDGLPASPEEQRSDEEQEPDRDEL</sequence>